<dbReference type="Proteomes" id="UP000722750">
    <property type="component" value="Unassembled WGS sequence"/>
</dbReference>
<dbReference type="InterPro" id="IPR038472">
    <property type="entry name" value="DndE_sf"/>
</dbReference>
<dbReference type="Pfam" id="PF08870">
    <property type="entry name" value="DndE"/>
    <property type="match status" value="1"/>
</dbReference>
<dbReference type="Gene3D" id="1.10.1220.160">
    <property type="entry name" value="DNA sulphur modification protein DndE"/>
    <property type="match status" value="1"/>
</dbReference>
<name>A0A941W3N2_9BACT</name>
<dbReference type="InterPro" id="IPR014969">
    <property type="entry name" value="DNA_S_DndE"/>
</dbReference>
<protein>
    <recommendedName>
        <fullName evidence="3">DNA sulfur modification protein DndE</fullName>
    </recommendedName>
</protein>
<evidence type="ECO:0000313" key="2">
    <source>
        <dbReference type="Proteomes" id="UP000722750"/>
    </source>
</evidence>
<dbReference type="AlphaFoldDB" id="A0A941W3N2"/>
<organism evidence="1 2">
    <name type="scientific">Candidatus Scalindua arabica</name>
    <dbReference type="NCBI Taxonomy" id="1127984"/>
    <lineage>
        <taxon>Bacteria</taxon>
        <taxon>Pseudomonadati</taxon>
        <taxon>Planctomycetota</taxon>
        <taxon>Candidatus Brocadiia</taxon>
        <taxon>Candidatus Brocadiales</taxon>
        <taxon>Candidatus Scalinduaceae</taxon>
        <taxon>Candidatus Scalindua</taxon>
    </lineage>
</organism>
<dbReference type="NCBIfam" id="TIGR03184">
    <property type="entry name" value="DNA_S_dndE"/>
    <property type="match status" value="1"/>
</dbReference>
<accession>A0A941W3N2</accession>
<sequence length="121" mass="14015">MEFKRIKLSPESTNKLRTFKARTGLTPNISCRLALALSINEQNKLSLELYSDDTGQEINCYTFLGDQELMLLSLYTQWCYENNVAKKNYYEYLLAHINRGVEMLTNRVKGLDGLLELLKNN</sequence>
<evidence type="ECO:0008006" key="3">
    <source>
        <dbReference type="Google" id="ProtNLM"/>
    </source>
</evidence>
<reference evidence="1" key="1">
    <citation type="journal article" date="2021" name="ISME J.">
        <title>Fine-scale metabolic discontinuity in a stratified prokaryote microbiome of a Red Sea deep halocline.</title>
        <authorList>
            <person name="Michoud G."/>
            <person name="Ngugi D.K."/>
            <person name="Barozzi A."/>
            <person name="Merlino G."/>
            <person name="Calleja M.L."/>
            <person name="Delgado-Huertas A."/>
            <person name="Moran X.A.G."/>
            <person name="Daffonchio D."/>
        </authorList>
    </citation>
    <scope>NUCLEOTIDE SEQUENCE</scope>
    <source>
        <strain evidence="1">SuakinDeep_MAG55_1</strain>
    </source>
</reference>
<gene>
    <name evidence="1" type="ORF">MAG551_01939</name>
</gene>
<proteinExistence type="predicted"/>
<evidence type="ECO:0000313" key="1">
    <source>
        <dbReference type="EMBL" id="MBS1258875.1"/>
    </source>
</evidence>
<dbReference type="EMBL" id="JAANXD010000076">
    <property type="protein sequence ID" value="MBS1258875.1"/>
    <property type="molecule type" value="Genomic_DNA"/>
</dbReference>
<comment type="caution">
    <text evidence="1">The sequence shown here is derived from an EMBL/GenBank/DDBJ whole genome shotgun (WGS) entry which is preliminary data.</text>
</comment>